<dbReference type="InterPro" id="IPR045747">
    <property type="entry name" value="CRISPR-assoc_prot_Cas6_N_sf"/>
</dbReference>
<reference evidence="5 6" key="1">
    <citation type="submission" date="2016-10" db="EMBL/GenBank/DDBJ databases">
        <authorList>
            <person name="de Groot N.N."/>
        </authorList>
    </citation>
    <scope>NUCLEOTIDE SEQUENCE [LARGE SCALE GENOMIC DNA]</scope>
    <source>
        <strain evidence="5 6">DSM 23581</strain>
    </source>
</reference>
<keyword evidence="6" id="KW-1185">Reference proteome</keyword>
<sequence length="266" mass="30641">MKFKVTLEQQGAQGILPINYQYPLSAAIYKILNQADQEYAKFLHSSGYGKGYKFFTFSDLKGKFKIKNDRMHLRFPIVSFHINFHLPKASKNFIKGIFQSRKIEVFDKLSGVSFEVKNIEALPEKFPDKKDMYIIDEVLKPYSPIVCGVKNDRGNYDFLHPENDLFLDSLLYNWQQKIQANYDIMTAESALLNAEVEFYDKGKPRSRLVTIKSGTPAETKIKGFLNFKIRVQAEKRFVQLLQNCGAGLYNAQGMGYVQSIKTKQND</sequence>
<protein>
    <submittedName>
        <fullName evidence="5">CRISPR-associated endoribonuclease Cas6</fullName>
    </submittedName>
</protein>
<evidence type="ECO:0000313" key="6">
    <source>
        <dbReference type="Proteomes" id="UP000198820"/>
    </source>
</evidence>
<gene>
    <name evidence="5" type="ORF">SAMN05421540_10821</name>
</gene>
<dbReference type="InterPro" id="IPR010156">
    <property type="entry name" value="CRISPR-assoc_prot_Cas6"/>
</dbReference>
<dbReference type="InterPro" id="IPR049435">
    <property type="entry name" value="Cas_Cas6_C"/>
</dbReference>
<keyword evidence="2" id="KW-0694">RNA-binding</keyword>
<dbReference type="CDD" id="cd21140">
    <property type="entry name" value="Cas6_I-like"/>
    <property type="match status" value="1"/>
</dbReference>
<dbReference type="RefSeq" id="WP_159429419.1">
    <property type="nucleotide sequence ID" value="NZ_FNQF01000008.1"/>
</dbReference>
<feature type="domain" description="CRISPR associated protein Cas6 C-terminal" evidence="4">
    <location>
        <begin position="138"/>
        <end position="258"/>
    </location>
</feature>
<name>A0A1H4CI00_9FLAO</name>
<evidence type="ECO:0000256" key="2">
    <source>
        <dbReference type="ARBA" id="ARBA00022884"/>
    </source>
</evidence>
<proteinExistence type="inferred from homology"/>
<dbReference type="PANTHER" id="PTHR36984:SF1">
    <property type="entry name" value="CRISPR-ASSOCIATED ENDORIBONUCLEASE CAS6 1"/>
    <property type="match status" value="1"/>
</dbReference>
<dbReference type="Proteomes" id="UP000198820">
    <property type="component" value="Unassembled WGS sequence"/>
</dbReference>
<dbReference type="GO" id="GO:0003723">
    <property type="term" value="F:RNA binding"/>
    <property type="evidence" value="ECO:0007669"/>
    <property type="project" value="UniProtKB-KW"/>
</dbReference>
<dbReference type="Gene3D" id="3.30.70.1890">
    <property type="match status" value="1"/>
</dbReference>
<dbReference type="PANTHER" id="PTHR36984">
    <property type="entry name" value="CRISPR-ASSOCIATED ENDORIBONUCLEASE CAS6 1"/>
    <property type="match status" value="1"/>
</dbReference>
<evidence type="ECO:0000256" key="1">
    <source>
        <dbReference type="ARBA" id="ARBA00005937"/>
    </source>
</evidence>
<dbReference type="Gene3D" id="3.30.70.1900">
    <property type="match status" value="1"/>
</dbReference>
<organism evidence="5 6">
    <name type="scientific">Psychroflexus halocasei</name>
    <dbReference type="NCBI Taxonomy" id="908615"/>
    <lineage>
        <taxon>Bacteria</taxon>
        <taxon>Pseudomonadati</taxon>
        <taxon>Bacteroidota</taxon>
        <taxon>Flavobacteriia</taxon>
        <taxon>Flavobacteriales</taxon>
        <taxon>Flavobacteriaceae</taxon>
        <taxon>Psychroflexus</taxon>
    </lineage>
</organism>
<dbReference type="AlphaFoldDB" id="A0A1H4CI00"/>
<dbReference type="EMBL" id="FNQF01000008">
    <property type="protein sequence ID" value="SEA59943.1"/>
    <property type="molecule type" value="Genomic_DNA"/>
</dbReference>
<dbReference type="Pfam" id="PF01881">
    <property type="entry name" value="Cas_Cas6_C"/>
    <property type="match status" value="1"/>
</dbReference>
<comment type="similarity">
    <text evidence="1">Belongs to the CRISPR-associated protein Cas6/Cse3/CasE family.</text>
</comment>
<evidence type="ECO:0000256" key="3">
    <source>
        <dbReference type="ARBA" id="ARBA00023118"/>
    </source>
</evidence>
<accession>A0A1H4CI00</accession>
<evidence type="ECO:0000259" key="4">
    <source>
        <dbReference type="Pfam" id="PF01881"/>
    </source>
</evidence>
<dbReference type="NCBIfam" id="TIGR01877">
    <property type="entry name" value="cas_cas6"/>
    <property type="match status" value="1"/>
</dbReference>
<dbReference type="Pfam" id="PF21350">
    <property type="entry name" value="Cas6_I-A"/>
    <property type="match status" value="1"/>
</dbReference>
<dbReference type="STRING" id="908615.SAMN05421540_10821"/>
<dbReference type="GO" id="GO:0051607">
    <property type="term" value="P:defense response to virus"/>
    <property type="evidence" value="ECO:0007669"/>
    <property type="project" value="UniProtKB-KW"/>
</dbReference>
<evidence type="ECO:0000313" key="5">
    <source>
        <dbReference type="EMBL" id="SEA59943.1"/>
    </source>
</evidence>
<keyword evidence="3" id="KW-0051">Antiviral defense</keyword>
<dbReference type="GO" id="GO:0016788">
    <property type="term" value="F:hydrolase activity, acting on ester bonds"/>
    <property type="evidence" value="ECO:0007669"/>
    <property type="project" value="InterPro"/>
</dbReference>